<keyword evidence="10" id="KW-1185">Reference proteome</keyword>
<feature type="domain" description="PpiC" evidence="8">
    <location>
        <begin position="136"/>
        <end position="227"/>
    </location>
</feature>
<dbReference type="RefSeq" id="WP_212966822.1">
    <property type="nucleotide sequence ID" value="NZ_BORB01000028.1"/>
</dbReference>
<dbReference type="PANTHER" id="PTHR47245:SF1">
    <property type="entry name" value="FOLDASE PROTEIN PRSA"/>
    <property type="match status" value="1"/>
</dbReference>
<dbReference type="Gene3D" id="3.10.50.40">
    <property type="match status" value="1"/>
</dbReference>
<evidence type="ECO:0000256" key="2">
    <source>
        <dbReference type="ARBA" id="ARBA00022729"/>
    </source>
</evidence>
<name>A0ABQ4KLC7_9BACI</name>
<dbReference type="Gene3D" id="1.10.3120.10">
    <property type="entry name" value="Trigger factor, C-terminal domain"/>
    <property type="match status" value="1"/>
</dbReference>
<keyword evidence="5" id="KW-0564">Palmitate</keyword>
<dbReference type="Proteomes" id="UP000679950">
    <property type="component" value="Unassembled WGS sequence"/>
</dbReference>
<dbReference type="InterPro" id="IPR046357">
    <property type="entry name" value="PPIase_dom_sf"/>
</dbReference>
<dbReference type="InterPro" id="IPR037041">
    <property type="entry name" value="Trigger_fac_C_sf"/>
</dbReference>
<dbReference type="InterPro" id="IPR000297">
    <property type="entry name" value="PPIase_PpiC"/>
</dbReference>
<keyword evidence="2 5" id="KW-0732">Signal</keyword>
<dbReference type="PANTHER" id="PTHR47245">
    <property type="entry name" value="PEPTIDYLPROLYL ISOMERASE"/>
    <property type="match status" value="1"/>
</dbReference>
<keyword evidence="5" id="KW-1003">Cell membrane</keyword>
<protein>
    <recommendedName>
        <fullName evidence="5">Foldase protein PrsA</fullName>
        <ecNumber evidence="5">5.2.1.8</ecNumber>
    </recommendedName>
</protein>
<keyword evidence="4 5" id="KW-0413">Isomerase</keyword>
<organism evidence="9 10">
    <name type="scientific">Lederbergia ruris</name>
    <dbReference type="NCBI Taxonomy" id="217495"/>
    <lineage>
        <taxon>Bacteria</taxon>
        <taxon>Bacillati</taxon>
        <taxon>Bacillota</taxon>
        <taxon>Bacilli</taxon>
        <taxon>Bacillales</taxon>
        <taxon>Bacillaceae</taxon>
        <taxon>Lederbergia</taxon>
    </lineage>
</organism>
<evidence type="ECO:0000256" key="4">
    <source>
        <dbReference type="ARBA" id="ARBA00023235"/>
    </source>
</evidence>
<evidence type="ECO:0000313" key="10">
    <source>
        <dbReference type="Proteomes" id="UP000679950"/>
    </source>
</evidence>
<evidence type="ECO:0000256" key="3">
    <source>
        <dbReference type="ARBA" id="ARBA00023110"/>
    </source>
</evidence>
<feature type="chain" id="PRO_5046181009" description="Foldase protein PrsA" evidence="7">
    <location>
        <begin position="19"/>
        <end position="327"/>
    </location>
</feature>
<dbReference type="InterPro" id="IPR023058">
    <property type="entry name" value="PPIase_PpiC_CS"/>
</dbReference>
<dbReference type="HAMAP" id="MF_01145">
    <property type="entry name" value="Foldase_PrsA"/>
    <property type="match status" value="1"/>
</dbReference>
<gene>
    <name evidence="9" type="primary">prsA_1</name>
    <name evidence="5" type="synonym">prsA</name>
    <name evidence="9" type="ORF">J8TS2_30060</name>
</gene>
<dbReference type="PROSITE" id="PS50198">
    <property type="entry name" value="PPIC_PPIASE_2"/>
    <property type="match status" value="1"/>
</dbReference>
<dbReference type="PROSITE" id="PS01096">
    <property type="entry name" value="PPIC_PPIASE_1"/>
    <property type="match status" value="1"/>
</dbReference>
<dbReference type="InterPro" id="IPR050245">
    <property type="entry name" value="PrsA_foldase"/>
</dbReference>
<evidence type="ECO:0000313" key="9">
    <source>
        <dbReference type="EMBL" id="GIN58687.1"/>
    </source>
</evidence>
<evidence type="ECO:0000256" key="6">
    <source>
        <dbReference type="SAM" id="MobiDB-lite"/>
    </source>
</evidence>
<accession>A0ABQ4KLC7</accession>
<comment type="function">
    <text evidence="5">Plays a major role in protein secretion by helping the post-translocational extracellular folding of several secreted proteins.</text>
</comment>
<dbReference type="PROSITE" id="PS51257">
    <property type="entry name" value="PROKAR_LIPOPROTEIN"/>
    <property type="match status" value="1"/>
</dbReference>
<feature type="compositionally biased region" description="Basic and acidic residues" evidence="6">
    <location>
        <begin position="299"/>
        <end position="327"/>
    </location>
</feature>
<feature type="compositionally biased region" description="Acidic residues" evidence="6">
    <location>
        <begin position="288"/>
        <end position="298"/>
    </location>
</feature>
<evidence type="ECO:0000259" key="8">
    <source>
        <dbReference type="PROSITE" id="PS50198"/>
    </source>
</evidence>
<evidence type="ECO:0000256" key="5">
    <source>
        <dbReference type="HAMAP-Rule" id="MF_01145"/>
    </source>
</evidence>
<keyword evidence="3 5" id="KW-0697">Rotamase</keyword>
<comment type="similarity">
    <text evidence="5">Belongs to the PrsA family.</text>
</comment>
<dbReference type="EMBL" id="BORB01000028">
    <property type="protein sequence ID" value="GIN58687.1"/>
    <property type="molecule type" value="Genomic_DNA"/>
</dbReference>
<sequence length="327" mass="36814">MKKWVLSLTLAAGVVGLAACSGGGDTVAKSKAGNVSKDELYEAMKERVGDQMLQQLVIEKVLDKEYKVSDKEVDKELNKMKDQLGPQFEMQLLQAGFKDEDDFKEVLHLNLLQQKAATKDIKVTDDEVKEYYDQKEPDIDVRHIIVEDEKTAKEVKKKLDNGEEFADLAKEYSQDATAETGGDLGTISRDDPQMDEDFKAAAFDLKEGEVSGPVQTQFGWHIIEVTKKPEKEAFDKVKDEYAQELKVAKLDQDSNLILQAMKRELKKAKVEVKDEDLKASLDSILDAPDPEDTNDEQMDQQKDDSAKDQADDQDASEDKSKDEKKDK</sequence>
<comment type="subcellular location">
    <subcellularLocation>
        <location evidence="5">Cell membrane</location>
        <topology evidence="5">Lipid-anchor</topology>
    </subcellularLocation>
</comment>
<dbReference type="SUPFAM" id="SSF54534">
    <property type="entry name" value="FKBP-like"/>
    <property type="match status" value="1"/>
</dbReference>
<proteinExistence type="inferred from homology"/>
<comment type="caution">
    <text evidence="9">The sequence shown here is derived from an EMBL/GenBank/DDBJ whole genome shotgun (WGS) entry which is preliminary data.</text>
</comment>
<feature type="signal peptide" evidence="7">
    <location>
        <begin position="1"/>
        <end position="18"/>
    </location>
</feature>
<evidence type="ECO:0000256" key="1">
    <source>
        <dbReference type="ARBA" id="ARBA00000971"/>
    </source>
</evidence>
<dbReference type="Pfam" id="PF00639">
    <property type="entry name" value="Rotamase"/>
    <property type="match status" value="1"/>
</dbReference>
<dbReference type="InterPro" id="IPR023059">
    <property type="entry name" value="Foldase_PrsA"/>
</dbReference>
<dbReference type="EC" id="5.2.1.8" evidence="5"/>
<comment type="catalytic activity">
    <reaction evidence="1 5">
        <text>[protein]-peptidylproline (omega=180) = [protein]-peptidylproline (omega=0)</text>
        <dbReference type="Rhea" id="RHEA:16237"/>
        <dbReference type="Rhea" id="RHEA-COMP:10747"/>
        <dbReference type="Rhea" id="RHEA-COMP:10748"/>
        <dbReference type="ChEBI" id="CHEBI:83833"/>
        <dbReference type="ChEBI" id="CHEBI:83834"/>
        <dbReference type="EC" id="5.2.1.8"/>
    </reaction>
</comment>
<feature type="region of interest" description="Disordered" evidence="6">
    <location>
        <begin position="277"/>
        <end position="327"/>
    </location>
</feature>
<keyword evidence="5" id="KW-0449">Lipoprotein</keyword>
<evidence type="ECO:0000256" key="7">
    <source>
        <dbReference type="SAM" id="SignalP"/>
    </source>
</evidence>
<keyword evidence="5" id="KW-0472">Membrane</keyword>
<reference evidence="9 10" key="1">
    <citation type="submission" date="2021-03" db="EMBL/GenBank/DDBJ databases">
        <title>Antimicrobial resistance genes in bacteria isolated from Japanese honey, and their potential for conferring macrolide and lincosamide resistance in the American foulbrood pathogen Paenibacillus larvae.</title>
        <authorList>
            <person name="Okamoto M."/>
            <person name="Kumagai M."/>
            <person name="Kanamori H."/>
            <person name="Takamatsu D."/>
        </authorList>
    </citation>
    <scope>NUCLEOTIDE SEQUENCE [LARGE SCALE GENOMIC DNA]</scope>
    <source>
        <strain evidence="9 10">J8TS2</strain>
    </source>
</reference>